<dbReference type="OrthoDB" id="8907851at2"/>
<evidence type="ECO:0000313" key="3">
    <source>
        <dbReference type="Proteomes" id="UP000298180"/>
    </source>
</evidence>
<feature type="transmembrane region" description="Helical" evidence="1">
    <location>
        <begin position="65"/>
        <end position="87"/>
    </location>
</feature>
<reference evidence="2 3" key="1">
    <citation type="submission" date="2019-03" db="EMBL/GenBank/DDBJ databases">
        <title>Ramlibacter henchirensis DSM 14656, whole genome shotgun sequence.</title>
        <authorList>
            <person name="Zhang X."/>
            <person name="Feng G."/>
            <person name="Zhu H."/>
        </authorList>
    </citation>
    <scope>NUCLEOTIDE SEQUENCE [LARGE SCALE GENOMIC DNA]</scope>
    <source>
        <strain evidence="2 3">DSM 14656</strain>
    </source>
</reference>
<dbReference type="RefSeq" id="WP_135262806.1">
    <property type="nucleotide sequence ID" value="NZ_SMLM01000001.1"/>
</dbReference>
<dbReference type="Proteomes" id="UP000298180">
    <property type="component" value="Unassembled WGS sequence"/>
</dbReference>
<evidence type="ECO:0000313" key="2">
    <source>
        <dbReference type="EMBL" id="TFZ06720.1"/>
    </source>
</evidence>
<organism evidence="2 3">
    <name type="scientific">Ramlibacter henchirensis</name>
    <dbReference type="NCBI Taxonomy" id="204072"/>
    <lineage>
        <taxon>Bacteria</taxon>
        <taxon>Pseudomonadati</taxon>
        <taxon>Pseudomonadota</taxon>
        <taxon>Betaproteobacteria</taxon>
        <taxon>Burkholderiales</taxon>
        <taxon>Comamonadaceae</taxon>
        <taxon>Ramlibacter</taxon>
    </lineage>
</organism>
<comment type="caution">
    <text evidence="2">The sequence shown here is derived from an EMBL/GenBank/DDBJ whole genome shotgun (WGS) entry which is preliminary data.</text>
</comment>
<keyword evidence="3" id="KW-1185">Reference proteome</keyword>
<keyword evidence="1" id="KW-0472">Membrane</keyword>
<keyword evidence="1" id="KW-1133">Transmembrane helix</keyword>
<accession>A0A4Z0C8G8</accession>
<keyword evidence="1" id="KW-0812">Transmembrane</keyword>
<proteinExistence type="predicted"/>
<gene>
    <name evidence="2" type="ORF">EZ313_08880</name>
</gene>
<name>A0A4Z0C8G8_9BURK</name>
<sequence length="146" mass="15800">MTQFVHVDYPTQHSGVERIERAAGALKDIASRFDGARGAATLLLAAVVSALLVVANQVVDTWTEGHLLAAWIVLWTVAFAALALLAAPARRVVLGFSAKVKAFAAARRQAAEDRRFWDVAVTDARVMADLSRAMSSDAARDVRSYY</sequence>
<dbReference type="EMBL" id="SMLM01000001">
    <property type="protein sequence ID" value="TFZ06720.1"/>
    <property type="molecule type" value="Genomic_DNA"/>
</dbReference>
<evidence type="ECO:0000256" key="1">
    <source>
        <dbReference type="SAM" id="Phobius"/>
    </source>
</evidence>
<protein>
    <submittedName>
        <fullName evidence="2">Uncharacterized protein</fullName>
    </submittedName>
</protein>
<feature type="transmembrane region" description="Helical" evidence="1">
    <location>
        <begin position="39"/>
        <end position="59"/>
    </location>
</feature>
<dbReference type="AlphaFoldDB" id="A0A4Z0C8G8"/>